<feature type="domain" description="FAD-binding" evidence="4">
    <location>
        <begin position="5"/>
        <end position="346"/>
    </location>
</feature>
<gene>
    <name evidence="5" type="ORF">BU23DRAFT_548963</name>
</gene>
<dbReference type="PRINTS" id="PR00420">
    <property type="entry name" value="RNGMNOXGNASE"/>
</dbReference>
<evidence type="ECO:0000256" key="2">
    <source>
        <dbReference type="ARBA" id="ARBA00022827"/>
    </source>
</evidence>
<evidence type="ECO:0000259" key="4">
    <source>
        <dbReference type="Pfam" id="PF01494"/>
    </source>
</evidence>
<keyword evidence="1" id="KW-0285">Flavoprotein</keyword>
<dbReference type="InterPro" id="IPR051704">
    <property type="entry name" value="FAD_aromatic-hydroxylase"/>
</dbReference>
<dbReference type="GO" id="GO:0016491">
    <property type="term" value="F:oxidoreductase activity"/>
    <property type="evidence" value="ECO:0007669"/>
    <property type="project" value="UniProtKB-KW"/>
</dbReference>
<dbReference type="SUPFAM" id="SSF51905">
    <property type="entry name" value="FAD/NAD(P)-binding domain"/>
    <property type="match status" value="1"/>
</dbReference>
<protein>
    <submittedName>
        <fullName evidence="5">FAD/NAD(P)-binding domain-containing protein</fullName>
    </submittedName>
</protein>
<dbReference type="PANTHER" id="PTHR46865:SF7">
    <property type="entry name" value="MONOOXYGENASE, PUTATIVE (AFU_ORTHOLOGUE AFUA_8G07040)-RELATED"/>
    <property type="match status" value="1"/>
</dbReference>
<dbReference type="PANTHER" id="PTHR46865">
    <property type="entry name" value="OXIDOREDUCTASE-RELATED"/>
    <property type="match status" value="1"/>
</dbReference>
<keyword evidence="2" id="KW-0274">FAD</keyword>
<dbReference type="InterPro" id="IPR002938">
    <property type="entry name" value="FAD-bd"/>
</dbReference>
<evidence type="ECO:0000313" key="6">
    <source>
        <dbReference type="Proteomes" id="UP000800036"/>
    </source>
</evidence>
<accession>A0A6A5VQ21</accession>
<evidence type="ECO:0000256" key="1">
    <source>
        <dbReference type="ARBA" id="ARBA00022630"/>
    </source>
</evidence>
<dbReference type="EMBL" id="ML976657">
    <property type="protein sequence ID" value="KAF1979763.1"/>
    <property type="molecule type" value="Genomic_DNA"/>
</dbReference>
<dbReference type="Gene3D" id="3.50.50.60">
    <property type="entry name" value="FAD/NAD(P)-binding domain"/>
    <property type="match status" value="1"/>
</dbReference>
<keyword evidence="6" id="KW-1185">Reference proteome</keyword>
<proteinExistence type="predicted"/>
<dbReference type="GO" id="GO:0071949">
    <property type="term" value="F:FAD binding"/>
    <property type="evidence" value="ECO:0007669"/>
    <property type="project" value="InterPro"/>
</dbReference>
<evidence type="ECO:0000256" key="3">
    <source>
        <dbReference type="ARBA" id="ARBA00023002"/>
    </source>
</evidence>
<dbReference type="InterPro" id="IPR036188">
    <property type="entry name" value="FAD/NAD-bd_sf"/>
</dbReference>
<dbReference type="AlphaFoldDB" id="A0A6A5VQ21"/>
<name>A0A6A5VQ21_9PLEO</name>
<reference evidence="5" key="1">
    <citation type="journal article" date="2020" name="Stud. Mycol.">
        <title>101 Dothideomycetes genomes: a test case for predicting lifestyles and emergence of pathogens.</title>
        <authorList>
            <person name="Haridas S."/>
            <person name="Albert R."/>
            <person name="Binder M."/>
            <person name="Bloem J."/>
            <person name="Labutti K."/>
            <person name="Salamov A."/>
            <person name="Andreopoulos B."/>
            <person name="Baker S."/>
            <person name="Barry K."/>
            <person name="Bills G."/>
            <person name="Bluhm B."/>
            <person name="Cannon C."/>
            <person name="Castanera R."/>
            <person name="Culley D."/>
            <person name="Daum C."/>
            <person name="Ezra D."/>
            <person name="Gonzalez J."/>
            <person name="Henrissat B."/>
            <person name="Kuo A."/>
            <person name="Liang C."/>
            <person name="Lipzen A."/>
            <person name="Lutzoni F."/>
            <person name="Magnuson J."/>
            <person name="Mondo S."/>
            <person name="Nolan M."/>
            <person name="Ohm R."/>
            <person name="Pangilinan J."/>
            <person name="Park H.-J."/>
            <person name="Ramirez L."/>
            <person name="Alfaro M."/>
            <person name="Sun H."/>
            <person name="Tritt A."/>
            <person name="Yoshinaga Y."/>
            <person name="Zwiers L.-H."/>
            <person name="Turgeon B."/>
            <person name="Goodwin S."/>
            <person name="Spatafora J."/>
            <person name="Crous P."/>
            <person name="Grigoriev I."/>
        </authorList>
    </citation>
    <scope>NUCLEOTIDE SEQUENCE</scope>
    <source>
        <strain evidence="5">CBS 107.79</strain>
    </source>
</reference>
<dbReference type="Pfam" id="PF01494">
    <property type="entry name" value="FAD_binding_3"/>
    <property type="match status" value="1"/>
</dbReference>
<keyword evidence="3" id="KW-0560">Oxidoreductase</keyword>
<sequence>MPLSILLIGAGPSSLLLTLLLTRALPTISLTLIERAPSLRASDLQLDFKAQGTPLITRLGLMDAMRMHRVHETGAIVVGARGETLASYGIKTDAGTEGLGGLTNEVEIMRGDMVRVLYEAGLAKRKELEERGVQEGGLEYRFGTTVKGVVQDPSGDGVRVTFSDGREERFDLVVGGDGQNSRTRGMAFGEEASAASVKELGYQVAYFSIPRGEGDGGVARMYLAAKSRAVVARNGDRPRTQVYMFTSGNMERIKESYKKSAAEQKAVWRETFTGAGWETERFLKGMQEAEDFYSHQLVQIKLPALYKGRVALIGDAGYCPSVMTGKGTTAAFIGAYVLAGELARRPSDVDGALEAYNEAMKEPVRLSQIIDSAMGLPSSSLAVWFIRNSIWAASTLKIDKLYMKLMPEKKEKTGLEAWPLPEYPELDLAE</sequence>
<organism evidence="5 6">
    <name type="scientific">Bimuria novae-zelandiae CBS 107.79</name>
    <dbReference type="NCBI Taxonomy" id="1447943"/>
    <lineage>
        <taxon>Eukaryota</taxon>
        <taxon>Fungi</taxon>
        <taxon>Dikarya</taxon>
        <taxon>Ascomycota</taxon>
        <taxon>Pezizomycotina</taxon>
        <taxon>Dothideomycetes</taxon>
        <taxon>Pleosporomycetidae</taxon>
        <taxon>Pleosporales</taxon>
        <taxon>Massarineae</taxon>
        <taxon>Didymosphaeriaceae</taxon>
        <taxon>Bimuria</taxon>
    </lineage>
</organism>
<dbReference type="OrthoDB" id="655030at2759"/>
<evidence type="ECO:0000313" key="5">
    <source>
        <dbReference type="EMBL" id="KAF1979763.1"/>
    </source>
</evidence>
<dbReference type="Proteomes" id="UP000800036">
    <property type="component" value="Unassembled WGS sequence"/>
</dbReference>